<evidence type="ECO:0000259" key="7">
    <source>
        <dbReference type="SMART" id="SM00829"/>
    </source>
</evidence>
<dbReference type="SMART" id="SM00829">
    <property type="entry name" value="PKS_ER"/>
    <property type="match status" value="1"/>
</dbReference>
<evidence type="ECO:0000256" key="4">
    <source>
        <dbReference type="ARBA" id="ARBA00022833"/>
    </source>
</evidence>
<comment type="cofactor">
    <cofactor evidence="1 6">
        <name>Zn(2+)</name>
        <dbReference type="ChEBI" id="CHEBI:29105"/>
    </cofactor>
</comment>
<dbReference type="Pfam" id="PF08240">
    <property type="entry name" value="ADH_N"/>
    <property type="match status" value="1"/>
</dbReference>
<dbReference type="InterPro" id="IPR002328">
    <property type="entry name" value="ADH_Zn_CS"/>
</dbReference>
<evidence type="ECO:0000256" key="5">
    <source>
        <dbReference type="ARBA" id="ARBA00023002"/>
    </source>
</evidence>
<dbReference type="Pfam" id="PF00107">
    <property type="entry name" value="ADH_zinc_N"/>
    <property type="match status" value="1"/>
</dbReference>
<comment type="similarity">
    <text evidence="2 6">Belongs to the zinc-containing alcohol dehydrogenase family.</text>
</comment>
<dbReference type="Gene3D" id="3.40.50.720">
    <property type="entry name" value="NAD(P)-binding Rossmann-like Domain"/>
    <property type="match status" value="1"/>
</dbReference>
<sequence>MMKAVIVHGPKDLRVEDIPRPEPGEGEVLVAMEWGGICGSDLAYWQTGVSGTAVLREPLVLGHEVAGRVAQIGPGVSGIEEGIPVTAHPASFVGDHEMPAELEHRTNLWPEVRYFGSAAFLPHEQGGFSEYRVVRADQLRVVPENLSTKEAALAEPFGVALHAINQAGDVKGKSLLVNGAGPIGLLAVAGLRAKGAAHVTVADLQETPLKIAKALGADELVNILRGDELPQDVEISIEASGAAAALGGILNATRRGGTVVQVGNLPGNEVSAVLGALVTREIHYVGAYRFVNEMADALELMAAGLDVSPVMTHEFPIDDAVAAFETAADHSTGSAKVMLKLG</sequence>
<keyword evidence="5 8" id="KW-0560">Oxidoreductase</keyword>
<dbReference type="Gene3D" id="3.90.180.10">
    <property type="entry name" value="Medium-chain alcohol dehydrogenases, catalytic domain"/>
    <property type="match status" value="1"/>
</dbReference>
<comment type="caution">
    <text evidence="8">The sequence shown here is derived from an EMBL/GenBank/DDBJ whole genome shotgun (WGS) entry which is preliminary data.</text>
</comment>
<evidence type="ECO:0000313" key="8">
    <source>
        <dbReference type="EMBL" id="MDP9806083.1"/>
    </source>
</evidence>
<evidence type="ECO:0000256" key="6">
    <source>
        <dbReference type="RuleBase" id="RU361277"/>
    </source>
</evidence>
<proteinExistence type="inferred from homology"/>
<protein>
    <submittedName>
        <fullName evidence="8">L-idonate 5-dehydrogenase</fullName>
        <ecNumber evidence="8">1.1.1.264</ecNumber>
    </submittedName>
</protein>
<dbReference type="SUPFAM" id="SSF50129">
    <property type="entry name" value="GroES-like"/>
    <property type="match status" value="1"/>
</dbReference>
<dbReference type="PROSITE" id="PS00059">
    <property type="entry name" value="ADH_ZINC"/>
    <property type="match status" value="1"/>
</dbReference>
<gene>
    <name evidence="8" type="ORF">J2S70_000665</name>
</gene>
<dbReference type="InterPro" id="IPR020843">
    <property type="entry name" value="ER"/>
</dbReference>
<keyword evidence="3 6" id="KW-0479">Metal-binding</keyword>
<dbReference type="CDD" id="cd08232">
    <property type="entry name" value="idonate-5-DH"/>
    <property type="match status" value="1"/>
</dbReference>
<dbReference type="Proteomes" id="UP001243212">
    <property type="component" value="Unassembled WGS sequence"/>
</dbReference>
<dbReference type="EC" id="1.1.1.264" evidence="8"/>
<dbReference type="EMBL" id="JAUSQX010000001">
    <property type="protein sequence ID" value="MDP9806083.1"/>
    <property type="molecule type" value="Genomic_DNA"/>
</dbReference>
<dbReference type="InterPro" id="IPR013154">
    <property type="entry name" value="ADH-like_N"/>
</dbReference>
<feature type="domain" description="Enoyl reductase (ER)" evidence="7">
    <location>
        <begin position="9"/>
        <end position="339"/>
    </location>
</feature>
<evidence type="ECO:0000313" key="9">
    <source>
        <dbReference type="Proteomes" id="UP001243212"/>
    </source>
</evidence>
<name>A0ABT9NGD0_9ACTO</name>
<evidence type="ECO:0000256" key="3">
    <source>
        <dbReference type="ARBA" id="ARBA00022723"/>
    </source>
</evidence>
<dbReference type="InterPro" id="IPR011032">
    <property type="entry name" value="GroES-like_sf"/>
</dbReference>
<dbReference type="PANTHER" id="PTHR43161:SF9">
    <property type="entry name" value="SORBITOL DEHYDROGENASE"/>
    <property type="match status" value="1"/>
</dbReference>
<keyword evidence="9" id="KW-1185">Reference proteome</keyword>
<evidence type="ECO:0000256" key="1">
    <source>
        <dbReference type="ARBA" id="ARBA00001947"/>
    </source>
</evidence>
<organism evidence="8 9">
    <name type="scientific">Trueperella bonasi</name>
    <dbReference type="NCBI Taxonomy" id="312286"/>
    <lineage>
        <taxon>Bacteria</taxon>
        <taxon>Bacillati</taxon>
        <taxon>Actinomycetota</taxon>
        <taxon>Actinomycetes</taxon>
        <taxon>Actinomycetales</taxon>
        <taxon>Actinomycetaceae</taxon>
        <taxon>Trueperella</taxon>
    </lineage>
</organism>
<accession>A0ABT9NGD0</accession>
<dbReference type="PANTHER" id="PTHR43161">
    <property type="entry name" value="SORBITOL DEHYDROGENASE"/>
    <property type="match status" value="1"/>
</dbReference>
<keyword evidence="4 6" id="KW-0862">Zinc</keyword>
<evidence type="ECO:0000256" key="2">
    <source>
        <dbReference type="ARBA" id="ARBA00008072"/>
    </source>
</evidence>
<reference evidence="8 9" key="1">
    <citation type="submission" date="2023-07" db="EMBL/GenBank/DDBJ databases">
        <title>Sequencing the genomes of 1000 actinobacteria strains.</title>
        <authorList>
            <person name="Klenk H.-P."/>
        </authorList>
    </citation>
    <scope>NUCLEOTIDE SEQUENCE [LARGE SCALE GENOMIC DNA]</scope>
    <source>
        <strain evidence="8 9">DSM 17163</strain>
    </source>
</reference>
<dbReference type="RefSeq" id="WP_307682326.1">
    <property type="nucleotide sequence ID" value="NZ_JAUSQX010000001.1"/>
</dbReference>
<dbReference type="InterPro" id="IPR013149">
    <property type="entry name" value="ADH-like_C"/>
</dbReference>
<dbReference type="InterPro" id="IPR036291">
    <property type="entry name" value="NAD(P)-bd_dom_sf"/>
</dbReference>
<dbReference type="GO" id="GO:0050572">
    <property type="term" value="F:L-idonate 5-dehydrogenase [NAD(P)+] activity"/>
    <property type="evidence" value="ECO:0007669"/>
    <property type="project" value="UniProtKB-EC"/>
</dbReference>
<dbReference type="SUPFAM" id="SSF51735">
    <property type="entry name" value="NAD(P)-binding Rossmann-fold domains"/>
    <property type="match status" value="1"/>
</dbReference>